<keyword evidence="3" id="KW-1185">Reference proteome</keyword>
<dbReference type="AlphaFoldDB" id="A0AAD1YXJ5"/>
<name>A0AAD1YXJ5_9LAMI</name>
<evidence type="ECO:0000313" key="2">
    <source>
        <dbReference type="EMBL" id="CAI9759149.1"/>
    </source>
</evidence>
<gene>
    <name evidence="2" type="ORF">FPE_LOCUS6579</name>
</gene>
<protein>
    <submittedName>
        <fullName evidence="2">Uncharacterized protein</fullName>
    </submittedName>
</protein>
<feature type="signal peptide" evidence="1">
    <location>
        <begin position="1"/>
        <end position="20"/>
    </location>
</feature>
<evidence type="ECO:0000313" key="3">
    <source>
        <dbReference type="Proteomes" id="UP000834106"/>
    </source>
</evidence>
<proteinExistence type="predicted"/>
<sequence>MYISWLILLSCYPFLKQSEASQSSSTLYSLFSSLSTHPPISASVRAAHSGTWLRSGVARGIFVCVVLLKSESFIGINYGQAVDNLPLSAATSKLLQSTTIEKSLLRQ</sequence>
<dbReference type="EMBL" id="OU503039">
    <property type="protein sequence ID" value="CAI9759149.1"/>
    <property type="molecule type" value="Genomic_DNA"/>
</dbReference>
<dbReference type="Proteomes" id="UP000834106">
    <property type="component" value="Chromosome 4"/>
</dbReference>
<organism evidence="2 3">
    <name type="scientific">Fraxinus pennsylvanica</name>
    <dbReference type="NCBI Taxonomy" id="56036"/>
    <lineage>
        <taxon>Eukaryota</taxon>
        <taxon>Viridiplantae</taxon>
        <taxon>Streptophyta</taxon>
        <taxon>Embryophyta</taxon>
        <taxon>Tracheophyta</taxon>
        <taxon>Spermatophyta</taxon>
        <taxon>Magnoliopsida</taxon>
        <taxon>eudicotyledons</taxon>
        <taxon>Gunneridae</taxon>
        <taxon>Pentapetalae</taxon>
        <taxon>asterids</taxon>
        <taxon>lamiids</taxon>
        <taxon>Lamiales</taxon>
        <taxon>Oleaceae</taxon>
        <taxon>Oleeae</taxon>
        <taxon>Fraxinus</taxon>
    </lineage>
</organism>
<evidence type="ECO:0000256" key="1">
    <source>
        <dbReference type="SAM" id="SignalP"/>
    </source>
</evidence>
<accession>A0AAD1YXJ5</accession>
<keyword evidence="1" id="KW-0732">Signal</keyword>
<reference evidence="2" key="1">
    <citation type="submission" date="2023-05" db="EMBL/GenBank/DDBJ databases">
        <authorList>
            <person name="Huff M."/>
        </authorList>
    </citation>
    <scope>NUCLEOTIDE SEQUENCE</scope>
</reference>
<feature type="chain" id="PRO_5042074189" evidence="1">
    <location>
        <begin position="21"/>
        <end position="107"/>
    </location>
</feature>